<accession>A0A814URP0</accession>
<gene>
    <name evidence="1" type="ORF">IZO911_LOCUS27313</name>
    <name evidence="2" type="ORF">KXQ929_LOCUS20177</name>
</gene>
<evidence type="ECO:0000313" key="3">
    <source>
        <dbReference type="Proteomes" id="UP000663860"/>
    </source>
</evidence>
<sequence>MDDYMDVSLSTTNQSAVQISNTQASHDPLTWAVSDVTLWLQNCGLGQLVADFEVRTGAKAHCKWDRHESKINQLDLESMLHPRHTIHILPVSNVLNNEALDLLSKLFNILCVASTTNTLDPDFNIIIDEPLNIQILLDAVFHSRSLKPYIFDSLKRYHSLSDVMQILSSDIDTSAVNNDKNPFCDIVEKITQYILLVCTIESMSFESQQFFGNIIRKNGLPIPLAYYTREQDEFLFKINFNTLAETFCYSTERILLCLGSPMAVEFGKTSILPCLFDNIKSESLNREGNAQLRFGCIDTIFASLNNKSYVVFDVHGTITTMNEDLITAIQEYCALQILFVTIADLESGDFIQKIMNYSTETRNKPTIIVIIDPEYGEKTAPSIIEKFQQTFSDNKWLHVSWCHTSRLRDVSSDSRLNDGKRIKRLRQALLNAFHSLEGLIDRQPICKSILAIEAYLLAIKSGSNISPPPLVNLEIENTLKSLFGRLSDKTNNLELVTPISYLESKRLKCEKELTERWDESHSDLQAQLEQIQTKLHDIDGIPQYSAFFIDLLTKRTYIELLITEKYLEQWRALYEPDLYIESTKAKHDAMLLLSRMKFHEEQYDQYLKNGKQAEAENSANIVLAIRDEYKTSQDRKIASNWDAIDKLGPNLLACKTLYELSMMNEVRDIAHDIIKENITAINNEGRQHIDRILANITHENFADSREDILINEFSSAIQATHKKFLEKCIVDYQSKTERSCFPLEIKRKVEKIIEPSILNMQGLLKEDFDEGLHKSYRDARISSAQRCLFDTIQQEFDRNTKLSATQLQAGVDDVYNQQLQLYTQTLRQNAEPEDQIILKILKFYNSTLQSNAANASKQSIYNLLHPLEITQFVKMRQQLNQLWQCLAQYEQSRQTDFSFWKYFTKVVTDKLRGDQNNTLLNNLCKKLKHWFENARDWDKNKKVLLKIMENLIPQLRDEIFTLTNNDHSPSSSSNPRVITHIFTCIDNLWNHEIIRTNRSRLSVHVFLSDVAVIALETSIFGSMKSEQRRYEKDLEKCSKDMVEWKERITVQVQHMHDSYEQGCDMANIISEEIFKEIGRILLDKALHEITEDIAKNQFINHEAVQNQAGFKTILKNINNIPDQVTNLTQTVKMKARIGCKERISRRLGCQSRCPGCGSKCSRPEPHDEELFVPWHECQCDPGDCTCEKPKTTLLKTHGTSHHIAQAFYGKKYYKVHTPVLELCYQRWKTGAMFVGDNEIAPLENFYSQYHPKWCDNLRHLSTNGKACDDNIPPIEQRRAWMIVRHALIHHYARRGIVEEDHYDKKFYPTNINALPADFELQWNTVDDILHDDDDDNTIN</sequence>
<evidence type="ECO:0000313" key="2">
    <source>
        <dbReference type="EMBL" id="CAF3852411.1"/>
    </source>
</evidence>
<organism evidence="1 3">
    <name type="scientific">Adineta steineri</name>
    <dbReference type="NCBI Taxonomy" id="433720"/>
    <lineage>
        <taxon>Eukaryota</taxon>
        <taxon>Metazoa</taxon>
        <taxon>Spiralia</taxon>
        <taxon>Gnathifera</taxon>
        <taxon>Rotifera</taxon>
        <taxon>Eurotatoria</taxon>
        <taxon>Bdelloidea</taxon>
        <taxon>Adinetida</taxon>
        <taxon>Adinetidae</taxon>
        <taxon>Adineta</taxon>
    </lineage>
</organism>
<dbReference type="EMBL" id="CAJOBB010001405">
    <property type="protein sequence ID" value="CAF3852411.1"/>
    <property type="molecule type" value="Genomic_DNA"/>
</dbReference>
<reference evidence="1" key="1">
    <citation type="submission" date="2021-02" db="EMBL/GenBank/DDBJ databases">
        <authorList>
            <person name="Nowell W R."/>
        </authorList>
    </citation>
    <scope>NUCLEOTIDE SEQUENCE</scope>
</reference>
<comment type="caution">
    <text evidence="1">The sequence shown here is derived from an EMBL/GenBank/DDBJ whole genome shotgun (WGS) entry which is preliminary data.</text>
</comment>
<dbReference type="EMBL" id="CAJNOE010000369">
    <property type="protein sequence ID" value="CAF1178374.1"/>
    <property type="molecule type" value="Genomic_DNA"/>
</dbReference>
<protein>
    <submittedName>
        <fullName evidence="1">Uncharacterized protein</fullName>
    </submittedName>
</protein>
<name>A0A814URP0_9BILA</name>
<dbReference type="Proteomes" id="UP000663860">
    <property type="component" value="Unassembled WGS sequence"/>
</dbReference>
<proteinExistence type="predicted"/>
<dbReference type="Proteomes" id="UP000663868">
    <property type="component" value="Unassembled WGS sequence"/>
</dbReference>
<evidence type="ECO:0000313" key="1">
    <source>
        <dbReference type="EMBL" id="CAF1178374.1"/>
    </source>
</evidence>